<evidence type="ECO:0000313" key="3">
    <source>
        <dbReference type="Proteomes" id="UP000695802"/>
    </source>
</evidence>
<accession>A0ABS3B991</accession>
<feature type="compositionally biased region" description="Low complexity" evidence="1">
    <location>
        <begin position="182"/>
        <end position="191"/>
    </location>
</feature>
<feature type="compositionally biased region" description="Basic and acidic residues" evidence="1">
    <location>
        <begin position="167"/>
        <end position="177"/>
    </location>
</feature>
<gene>
    <name evidence="2" type="ORF">JR064_18575</name>
</gene>
<evidence type="ECO:0000313" key="2">
    <source>
        <dbReference type="EMBL" id="MBN6104170.1"/>
    </source>
</evidence>
<comment type="caution">
    <text evidence="2">The sequence shown here is derived from an EMBL/GenBank/DDBJ whole genome shotgun (WGS) entry which is preliminary data.</text>
</comment>
<sequence>MRPHPAVACGIGAAVATACTDSVRRNRRPEAVPAVAPSGTWGQAMVRQAICGRDFSPDCSESPDFGRHFIRPPGTFPETAPWSRGEKEAARAAWPAATHHGKSARTPRRSIVGLVASRSLAVPVRRRCPPLLLLVLMLQVPAFAQQVATDPPTQWQADAKANKKAAKQAEKAAERAVPRQTAAAGGPAPDGEGPGGGQGGPGGPGSEGGPPGGPPGGGSGARRASGPLQMLRPEMDFAAPLTDTLLLYRTRESVVFGRPGSSDVVILPLSGAHVQIAPGVQALLHDNPDGMVVEISTSNGIRVSYRYTTDAQDADSLRVHIRAEGHAESQRGGVFEVDRVYHRGNAAKRKG</sequence>
<dbReference type="EMBL" id="JAFIWB010000026">
    <property type="protein sequence ID" value="MBN6104170.1"/>
    <property type="molecule type" value="Genomic_DNA"/>
</dbReference>
<dbReference type="Proteomes" id="UP000695802">
    <property type="component" value="Unassembled WGS sequence"/>
</dbReference>
<dbReference type="RefSeq" id="WP_206230689.1">
    <property type="nucleotide sequence ID" value="NZ_JAFIWB010000026.1"/>
</dbReference>
<name>A0ABS3B991_9XANT</name>
<evidence type="ECO:0000256" key="1">
    <source>
        <dbReference type="SAM" id="MobiDB-lite"/>
    </source>
</evidence>
<protein>
    <submittedName>
        <fullName evidence="2">Uncharacterized protein</fullName>
    </submittedName>
</protein>
<feature type="region of interest" description="Disordered" evidence="1">
    <location>
        <begin position="154"/>
        <end position="226"/>
    </location>
</feature>
<dbReference type="PROSITE" id="PS51257">
    <property type="entry name" value="PROKAR_LIPOPROTEIN"/>
    <property type="match status" value="1"/>
</dbReference>
<feature type="compositionally biased region" description="Gly residues" evidence="1">
    <location>
        <begin position="192"/>
        <end position="220"/>
    </location>
</feature>
<proteinExistence type="predicted"/>
<keyword evidence="3" id="KW-1185">Reference proteome</keyword>
<reference evidence="2 3" key="1">
    <citation type="submission" date="2021-02" db="EMBL/GenBank/DDBJ databases">
        <title>Taxonomically Unique Crown Gall-Associated Xanthomonas Stains Have Deficiency in Virulence Repertories.</title>
        <authorList>
            <person name="Mafakheri H."/>
            <person name="Taghavi S.M."/>
            <person name="Dimkic I."/>
            <person name="Nemanja K."/>
            <person name="Osdaghi E."/>
        </authorList>
    </citation>
    <scope>NUCLEOTIDE SEQUENCE [LARGE SCALE GENOMIC DNA]</scope>
    <source>
        <strain evidence="2 3">FX4</strain>
    </source>
</reference>
<organism evidence="2 3">
    <name type="scientific">Xanthomonas bonasiae</name>
    <dbReference type="NCBI Taxonomy" id="2810351"/>
    <lineage>
        <taxon>Bacteria</taxon>
        <taxon>Pseudomonadati</taxon>
        <taxon>Pseudomonadota</taxon>
        <taxon>Gammaproteobacteria</taxon>
        <taxon>Lysobacterales</taxon>
        <taxon>Lysobacteraceae</taxon>
        <taxon>Xanthomonas</taxon>
    </lineage>
</organism>